<dbReference type="GO" id="GO:0005634">
    <property type="term" value="C:nucleus"/>
    <property type="evidence" value="ECO:0007669"/>
    <property type="project" value="TreeGrafter"/>
</dbReference>
<dbReference type="InterPro" id="IPR036533">
    <property type="entry name" value="BAG_dom_sf"/>
</dbReference>
<dbReference type="InterPro" id="IPR039773">
    <property type="entry name" value="BAG_chaperone_regulator"/>
</dbReference>
<accession>A0A261Y3D6</accession>
<dbReference type="PROSITE" id="PS51035">
    <property type="entry name" value="BAG"/>
    <property type="match status" value="1"/>
</dbReference>
<dbReference type="SUPFAM" id="SSF54236">
    <property type="entry name" value="Ubiquitin-like"/>
    <property type="match status" value="1"/>
</dbReference>
<protein>
    <recommendedName>
        <fullName evidence="6">BAG domain-containing protein</fullName>
    </recommendedName>
</protein>
<dbReference type="SUPFAM" id="SSF63491">
    <property type="entry name" value="BAG domain"/>
    <property type="match status" value="1"/>
</dbReference>
<dbReference type="Pfam" id="PF02179">
    <property type="entry name" value="BAG"/>
    <property type="match status" value="1"/>
</dbReference>
<feature type="domain" description="BAG" evidence="3">
    <location>
        <begin position="163"/>
        <end position="210"/>
    </location>
</feature>
<evidence type="ECO:0000259" key="2">
    <source>
        <dbReference type="PROSITE" id="PS50053"/>
    </source>
</evidence>
<dbReference type="EMBL" id="MVBO01000022">
    <property type="protein sequence ID" value="OZJ05140.1"/>
    <property type="molecule type" value="Genomic_DNA"/>
</dbReference>
<dbReference type="GO" id="GO:0005829">
    <property type="term" value="C:cytosol"/>
    <property type="evidence" value="ECO:0007669"/>
    <property type="project" value="TreeGrafter"/>
</dbReference>
<keyword evidence="1" id="KW-0143">Chaperone</keyword>
<dbReference type="InterPro" id="IPR000626">
    <property type="entry name" value="Ubiquitin-like_dom"/>
</dbReference>
<proteinExistence type="predicted"/>
<comment type="caution">
    <text evidence="4">The sequence shown here is derived from an EMBL/GenBank/DDBJ whole genome shotgun (WGS) entry which is preliminary data.</text>
</comment>
<evidence type="ECO:0000256" key="1">
    <source>
        <dbReference type="ARBA" id="ARBA00023186"/>
    </source>
</evidence>
<evidence type="ECO:0008006" key="6">
    <source>
        <dbReference type="Google" id="ProtNLM"/>
    </source>
</evidence>
<dbReference type="Gene3D" id="3.10.20.90">
    <property type="entry name" value="Phosphatidylinositol 3-kinase Catalytic Subunit, Chain A, domain 1"/>
    <property type="match status" value="1"/>
</dbReference>
<dbReference type="InterPro" id="IPR003103">
    <property type="entry name" value="BAG_domain"/>
</dbReference>
<name>A0A261Y3D6_9FUNG</name>
<dbReference type="OrthoDB" id="417450at2759"/>
<evidence type="ECO:0000313" key="5">
    <source>
        <dbReference type="Proteomes" id="UP000242875"/>
    </source>
</evidence>
<dbReference type="GO" id="GO:0051087">
    <property type="term" value="F:protein-folding chaperone binding"/>
    <property type="evidence" value="ECO:0007669"/>
    <property type="project" value="InterPro"/>
</dbReference>
<feature type="domain" description="Ubiquitin-like" evidence="2">
    <location>
        <begin position="35"/>
        <end position="92"/>
    </location>
</feature>
<sequence>MTREHNSESVASIYVAWGRNKFIVNFDERPNGLQEATLGDLRQKCSEVTAVPVGGIKLLYSGAVMKDDSAILWSFGLRPNSKVLMMGTKPNAQDVINHTTTGNAEELAMIQTVNEVLKRTQQLLLPKIQDHEANVRHYVDAHRNRDHASSLTKPPKPLVDMQTYLSEHLMQALFALDSVMPPSEFQKARQSRKDGVKMIQGWQDRVDKINEGLTSIFPAK</sequence>
<reference evidence="4 5" key="1">
    <citation type="journal article" date="2017" name="Mycologia">
        <title>Bifiguratus adelaidae, gen. et sp. nov., a new member of Mucoromycotina in endophytic and soil-dwelling habitats.</title>
        <authorList>
            <person name="Torres-Cruz T.J."/>
            <person name="Billingsley Tobias T.L."/>
            <person name="Almatruk M."/>
            <person name="Hesse C."/>
            <person name="Kuske C.R."/>
            <person name="Desiro A."/>
            <person name="Benucci G.M."/>
            <person name="Bonito G."/>
            <person name="Stajich J.E."/>
            <person name="Dunlap C."/>
            <person name="Arnold A.E."/>
            <person name="Porras-Alfaro A."/>
        </authorList>
    </citation>
    <scope>NUCLEOTIDE SEQUENCE [LARGE SCALE GENOMIC DNA]</scope>
    <source>
        <strain evidence="4 5">AZ0501</strain>
    </source>
</reference>
<evidence type="ECO:0000259" key="3">
    <source>
        <dbReference type="PROSITE" id="PS51035"/>
    </source>
</evidence>
<evidence type="ECO:0000313" key="4">
    <source>
        <dbReference type="EMBL" id="OZJ05140.1"/>
    </source>
</evidence>
<dbReference type="Proteomes" id="UP000242875">
    <property type="component" value="Unassembled WGS sequence"/>
</dbReference>
<dbReference type="AlphaFoldDB" id="A0A261Y3D6"/>
<dbReference type="InterPro" id="IPR029071">
    <property type="entry name" value="Ubiquitin-like_domsf"/>
</dbReference>
<keyword evidence="5" id="KW-1185">Reference proteome</keyword>
<dbReference type="PROSITE" id="PS50053">
    <property type="entry name" value="UBIQUITIN_2"/>
    <property type="match status" value="1"/>
</dbReference>
<dbReference type="Pfam" id="PF00240">
    <property type="entry name" value="ubiquitin"/>
    <property type="match status" value="1"/>
</dbReference>
<dbReference type="Gene3D" id="1.20.58.120">
    <property type="entry name" value="BAG domain"/>
    <property type="match status" value="1"/>
</dbReference>
<dbReference type="GO" id="GO:0050821">
    <property type="term" value="P:protein stabilization"/>
    <property type="evidence" value="ECO:0007669"/>
    <property type="project" value="TreeGrafter"/>
</dbReference>
<dbReference type="GO" id="GO:0016020">
    <property type="term" value="C:membrane"/>
    <property type="evidence" value="ECO:0007669"/>
    <property type="project" value="TreeGrafter"/>
</dbReference>
<dbReference type="PANTHER" id="PTHR12329">
    <property type="entry name" value="BCL2-ASSOCIATED ATHANOGENE"/>
    <property type="match status" value="1"/>
</dbReference>
<dbReference type="PANTHER" id="PTHR12329:SF16">
    <property type="entry name" value="BAG FAMILY MOLECULAR CHAPERONE REGULATOR 1"/>
    <property type="match status" value="1"/>
</dbReference>
<dbReference type="GO" id="GO:0000774">
    <property type="term" value="F:adenyl-nucleotide exchange factor activity"/>
    <property type="evidence" value="ECO:0007669"/>
    <property type="project" value="TreeGrafter"/>
</dbReference>
<gene>
    <name evidence="4" type="ORF">BZG36_01396</name>
</gene>
<organism evidence="4 5">
    <name type="scientific">Bifiguratus adelaidae</name>
    <dbReference type="NCBI Taxonomy" id="1938954"/>
    <lineage>
        <taxon>Eukaryota</taxon>
        <taxon>Fungi</taxon>
        <taxon>Fungi incertae sedis</taxon>
        <taxon>Mucoromycota</taxon>
        <taxon>Mucoromycotina</taxon>
        <taxon>Endogonomycetes</taxon>
        <taxon>Endogonales</taxon>
        <taxon>Endogonales incertae sedis</taxon>
        <taxon>Bifiguratus</taxon>
    </lineage>
</organism>